<feature type="non-terminal residue" evidence="2">
    <location>
        <position position="1"/>
    </location>
</feature>
<evidence type="ECO:0000256" key="1">
    <source>
        <dbReference type="SAM" id="MobiDB-lite"/>
    </source>
</evidence>
<name>A0AAI9YCV4_9PEZI</name>
<dbReference type="Proteomes" id="UP001239213">
    <property type="component" value="Unassembled WGS sequence"/>
</dbReference>
<organism evidence="2 3">
    <name type="scientific">Colletotrichum cuscutae</name>
    <dbReference type="NCBI Taxonomy" id="1209917"/>
    <lineage>
        <taxon>Eukaryota</taxon>
        <taxon>Fungi</taxon>
        <taxon>Dikarya</taxon>
        <taxon>Ascomycota</taxon>
        <taxon>Pezizomycotina</taxon>
        <taxon>Sordariomycetes</taxon>
        <taxon>Hypocreomycetidae</taxon>
        <taxon>Glomerellales</taxon>
        <taxon>Glomerellaceae</taxon>
        <taxon>Colletotrichum</taxon>
        <taxon>Colletotrichum acutatum species complex</taxon>
    </lineage>
</organism>
<keyword evidence="3" id="KW-1185">Reference proteome</keyword>
<feature type="region of interest" description="Disordered" evidence="1">
    <location>
        <begin position="1"/>
        <end position="30"/>
    </location>
</feature>
<evidence type="ECO:0000313" key="3">
    <source>
        <dbReference type="Proteomes" id="UP001239213"/>
    </source>
</evidence>
<dbReference type="EMBL" id="MPDP01000010">
    <property type="protein sequence ID" value="KAK1497179.1"/>
    <property type="molecule type" value="Genomic_DNA"/>
</dbReference>
<gene>
    <name evidence="2" type="ORF">CCUS01_13218</name>
</gene>
<sequence>SHGSRPAWPTARRLPPVYEKKRRRGAEKGCWTAHADVGEIPLKASRDPSVTVERQWRIADDPAHTVFPGLKGPDTGASSLSTTAQRPLLKHELILGDKNENVPAGETYHGIPLDSEQVVRKSGGSVYNGIPHVPIWGGKASPAHDNRPRFASRTGLITIFAHGKAVQVTDTAMDADWRHRYEESKLNDKAVFETLATTQYRNTRPENAVPGFISTLVGTYGRELGPVPSEFPMVSLAPD</sequence>
<accession>A0AAI9YCV4</accession>
<reference evidence="2" key="1">
    <citation type="submission" date="2016-11" db="EMBL/GenBank/DDBJ databases">
        <title>The genome sequence of Colletotrichum cuscutae.</title>
        <authorList>
            <person name="Baroncelli R."/>
        </authorList>
    </citation>
    <scope>NUCLEOTIDE SEQUENCE</scope>
    <source>
        <strain evidence="2">IMI 304802</strain>
    </source>
</reference>
<evidence type="ECO:0000313" key="2">
    <source>
        <dbReference type="EMBL" id="KAK1497179.1"/>
    </source>
</evidence>
<comment type="caution">
    <text evidence="2">The sequence shown here is derived from an EMBL/GenBank/DDBJ whole genome shotgun (WGS) entry which is preliminary data.</text>
</comment>
<proteinExistence type="predicted"/>
<protein>
    <submittedName>
        <fullName evidence="2">Uncharacterized protein</fullName>
    </submittedName>
</protein>
<dbReference type="AlphaFoldDB" id="A0AAI9YCV4"/>